<dbReference type="GeneID" id="92069930"/>
<dbReference type="PANTHER" id="PTHR42085">
    <property type="entry name" value="F-BOX DOMAIN-CONTAINING PROTEIN"/>
    <property type="match status" value="1"/>
</dbReference>
<gene>
    <name evidence="2" type="ORF">PG986_000646</name>
</gene>
<reference evidence="2 3" key="1">
    <citation type="submission" date="2023-01" db="EMBL/GenBank/DDBJ databases">
        <title>Analysis of 21 Apiospora genomes using comparative genomics revels a genus with tremendous synthesis potential of carbohydrate active enzymes and secondary metabolites.</title>
        <authorList>
            <person name="Sorensen T."/>
        </authorList>
    </citation>
    <scope>NUCLEOTIDE SEQUENCE [LARGE SCALE GENOMIC DNA]</scope>
    <source>
        <strain evidence="2 3">CBS 24483</strain>
    </source>
</reference>
<evidence type="ECO:0000313" key="3">
    <source>
        <dbReference type="Proteomes" id="UP001391051"/>
    </source>
</evidence>
<organism evidence="2 3">
    <name type="scientific">Apiospora aurea</name>
    <dbReference type="NCBI Taxonomy" id="335848"/>
    <lineage>
        <taxon>Eukaryota</taxon>
        <taxon>Fungi</taxon>
        <taxon>Dikarya</taxon>
        <taxon>Ascomycota</taxon>
        <taxon>Pezizomycotina</taxon>
        <taxon>Sordariomycetes</taxon>
        <taxon>Xylariomycetidae</taxon>
        <taxon>Amphisphaeriales</taxon>
        <taxon>Apiosporaceae</taxon>
        <taxon>Apiospora</taxon>
    </lineage>
</organism>
<dbReference type="RefSeq" id="XP_066705761.1">
    <property type="nucleotide sequence ID" value="XM_066836868.1"/>
</dbReference>
<protein>
    <submittedName>
        <fullName evidence="2">Uncharacterized protein</fullName>
    </submittedName>
</protein>
<name>A0ABR1QUP0_9PEZI</name>
<dbReference type="PANTHER" id="PTHR42085:SF1">
    <property type="entry name" value="F-BOX DOMAIN-CONTAINING PROTEIN"/>
    <property type="match status" value="1"/>
</dbReference>
<dbReference type="EMBL" id="JAQQWE010000001">
    <property type="protein sequence ID" value="KAK7966369.1"/>
    <property type="molecule type" value="Genomic_DNA"/>
</dbReference>
<feature type="region of interest" description="Disordered" evidence="1">
    <location>
        <begin position="1"/>
        <end position="25"/>
    </location>
</feature>
<keyword evidence="3" id="KW-1185">Reference proteome</keyword>
<evidence type="ECO:0000313" key="2">
    <source>
        <dbReference type="EMBL" id="KAK7966369.1"/>
    </source>
</evidence>
<accession>A0ABR1QUP0</accession>
<dbReference type="InterPro" id="IPR038883">
    <property type="entry name" value="AN11006-like"/>
</dbReference>
<sequence length="113" mass="13081">MNDPTSPQASSDASSSTHSSSWQYNPPSFLGIPRELRDHIYGYLVTVDQHFDYEDRNKYNGVDFQDLAITRVNRQIRAESLNCLVRKNLWVSVTHVDMHEECVGFDEHNPYGY</sequence>
<proteinExistence type="predicted"/>
<comment type="caution">
    <text evidence="2">The sequence shown here is derived from an EMBL/GenBank/DDBJ whole genome shotgun (WGS) entry which is preliminary data.</text>
</comment>
<evidence type="ECO:0000256" key="1">
    <source>
        <dbReference type="SAM" id="MobiDB-lite"/>
    </source>
</evidence>
<feature type="compositionally biased region" description="Low complexity" evidence="1">
    <location>
        <begin position="1"/>
        <end position="21"/>
    </location>
</feature>
<dbReference type="Proteomes" id="UP001391051">
    <property type="component" value="Unassembled WGS sequence"/>
</dbReference>